<dbReference type="NCBIfam" id="TIGR01726">
    <property type="entry name" value="HEQRo_perm_3TM"/>
    <property type="match status" value="1"/>
</dbReference>
<feature type="domain" description="ABC transmembrane type-1" evidence="12">
    <location>
        <begin position="17"/>
        <end position="205"/>
    </location>
</feature>
<evidence type="ECO:0000256" key="10">
    <source>
        <dbReference type="ARBA" id="ARBA00023136"/>
    </source>
</evidence>
<evidence type="ECO:0000256" key="6">
    <source>
        <dbReference type="ARBA" id="ARBA00022519"/>
    </source>
</evidence>
<dbReference type="SUPFAM" id="SSF161098">
    <property type="entry name" value="MetI-like"/>
    <property type="match status" value="1"/>
</dbReference>
<keyword evidence="10 11" id="KW-0472">Membrane</keyword>
<dbReference type="eggNOG" id="COG0765">
    <property type="taxonomic scope" value="Bacteria"/>
</dbReference>
<organism evidence="13 14">
    <name type="scientific">Salmonella bongori (strain ATCC 43975 / DSM 13772 / NCTC 12419)</name>
    <dbReference type="NCBI Taxonomy" id="218493"/>
    <lineage>
        <taxon>Bacteria</taxon>
        <taxon>Pseudomonadati</taxon>
        <taxon>Pseudomonadota</taxon>
        <taxon>Gammaproteobacteria</taxon>
        <taxon>Enterobacterales</taxon>
        <taxon>Enterobacteriaceae</taxon>
        <taxon>Salmonella</taxon>
    </lineage>
</organism>
<dbReference type="AlphaFoldDB" id="A0A0K0HAQ1"/>
<dbReference type="PROSITE" id="PS50928">
    <property type="entry name" value="ABC_TM1"/>
    <property type="match status" value="1"/>
</dbReference>
<comment type="subcellular location">
    <subcellularLocation>
        <location evidence="2">Cell inner membrane</location>
        <topology evidence="2">Multi-pass membrane protein</topology>
    </subcellularLocation>
    <subcellularLocation>
        <location evidence="11">Cell membrane</location>
        <topology evidence="11">Multi-pass membrane protein</topology>
    </subcellularLocation>
</comment>
<evidence type="ECO:0000313" key="14">
    <source>
        <dbReference type="Proteomes" id="UP000000289"/>
    </source>
</evidence>
<dbReference type="GO" id="GO:0043190">
    <property type="term" value="C:ATP-binding cassette (ABC) transporter complex"/>
    <property type="evidence" value="ECO:0007669"/>
    <property type="project" value="InterPro"/>
</dbReference>
<dbReference type="CDD" id="cd06261">
    <property type="entry name" value="TM_PBP2"/>
    <property type="match status" value="1"/>
</dbReference>
<dbReference type="Proteomes" id="UP000000289">
    <property type="component" value="Chromosome"/>
</dbReference>
<dbReference type="InterPro" id="IPR035906">
    <property type="entry name" value="MetI-like_sf"/>
</dbReference>
<evidence type="ECO:0000256" key="8">
    <source>
        <dbReference type="ARBA" id="ARBA00022970"/>
    </source>
</evidence>
<gene>
    <name evidence="13" type="ordered locus">SBG_1468</name>
</gene>
<dbReference type="Pfam" id="PF00528">
    <property type="entry name" value="BPD_transp_1"/>
    <property type="match status" value="1"/>
</dbReference>
<evidence type="ECO:0000256" key="4">
    <source>
        <dbReference type="ARBA" id="ARBA00022448"/>
    </source>
</evidence>
<proteinExistence type="inferred from homology"/>
<evidence type="ECO:0000313" key="13">
    <source>
        <dbReference type="EMBL" id="CCC30552.1"/>
    </source>
</evidence>
<comment type="function">
    <text evidence="1">Part of the binding-protein-dependent transport system for glutamine; probably responsible for the translocation of the substrate across the membrane.</text>
</comment>
<keyword evidence="6" id="KW-0997">Cell inner membrane</keyword>
<feature type="transmembrane region" description="Helical" evidence="11">
    <location>
        <begin position="53"/>
        <end position="76"/>
    </location>
</feature>
<dbReference type="GeneID" id="44980473"/>
<evidence type="ECO:0000256" key="2">
    <source>
        <dbReference type="ARBA" id="ARBA00004429"/>
    </source>
</evidence>
<dbReference type="InterPro" id="IPR043429">
    <property type="entry name" value="ArtM/GltK/GlnP/TcyL/YhdX-like"/>
</dbReference>
<name>A0A0K0HAQ1_SALBC</name>
<dbReference type="GO" id="GO:0006865">
    <property type="term" value="P:amino acid transport"/>
    <property type="evidence" value="ECO:0007669"/>
    <property type="project" value="UniProtKB-KW"/>
</dbReference>
<protein>
    <submittedName>
        <fullName evidence="13">Putative ABC amino acid transporter permease</fullName>
    </submittedName>
</protein>
<evidence type="ECO:0000256" key="9">
    <source>
        <dbReference type="ARBA" id="ARBA00022989"/>
    </source>
</evidence>
<dbReference type="PANTHER" id="PTHR30614:SF20">
    <property type="entry name" value="GLUTAMINE TRANSPORT SYSTEM PERMEASE PROTEIN GLNP"/>
    <property type="match status" value="1"/>
</dbReference>
<evidence type="ECO:0000256" key="1">
    <source>
        <dbReference type="ARBA" id="ARBA00003159"/>
    </source>
</evidence>
<dbReference type="InterPro" id="IPR010065">
    <property type="entry name" value="AA_ABC_transptr_permease_3TM"/>
</dbReference>
<dbReference type="KEGG" id="sbg:SBG_1468"/>
<evidence type="ECO:0000256" key="5">
    <source>
        <dbReference type="ARBA" id="ARBA00022475"/>
    </source>
</evidence>
<evidence type="ECO:0000256" key="11">
    <source>
        <dbReference type="RuleBase" id="RU363032"/>
    </source>
</evidence>
<dbReference type="EMBL" id="FR877557">
    <property type="protein sequence ID" value="CCC30552.1"/>
    <property type="molecule type" value="Genomic_DNA"/>
</dbReference>
<comment type="similarity">
    <text evidence="3">Belongs to the binding-protein-dependent transport system permease family. HisMQ subfamily.</text>
</comment>
<sequence length="215" mass="23829">MSSHNMLTIFYFLLEGVSNTLLVTFTCFLSAFFVGLAVAVLRRLCPRPLQRMLDILVFTLRGIPVLIAVFLVYFGLPSISINVSPLMAMNISIGLISGSYLAEVFRGALTLVEPVEITAAKIAGMSRLQIILNIELPQMLRFSVPAIINEFSSVLKATPFAYTVGIAEITKQAMSLTAFTMNGLQIYALSGVLYFTIYKIFILLAGFFEKKYRID</sequence>
<dbReference type="Gene3D" id="1.10.3720.10">
    <property type="entry name" value="MetI-like"/>
    <property type="match status" value="1"/>
</dbReference>
<evidence type="ECO:0000259" key="12">
    <source>
        <dbReference type="PROSITE" id="PS50928"/>
    </source>
</evidence>
<accession>A0A0K0HAQ1</accession>
<keyword evidence="5" id="KW-1003">Cell membrane</keyword>
<dbReference type="RefSeq" id="WP_000094608.1">
    <property type="nucleotide sequence ID" value="NC_015761.1"/>
</dbReference>
<keyword evidence="8" id="KW-0029">Amino-acid transport</keyword>
<dbReference type="GO" id="GO:0022857">
    <property type="term" value="F:transmembrane transporter activity"/>
    <property type="evidence" value="ECO:0007669"/>
    <property type="project" value="InterPro"/>
</dbReference>
<evidence type="ECO:0000256" key="7">
    <source>
        <dbReference type="ARBA" id="ARBA00022692"/>
    </source>
</evidence>
<feature type="transmembrane region" description="Helical" evidence="11">
    <location>
        <begin position="20"/>
        <end position="41"/>
    </location>
</feature>
<dbReference type="PANTHER" id="PTHR30614">
    <property type="entry name" value="MEMBRANE COMPONENT OF AMINO ACID ABC TRANSPORTER"/>
    <property type="match status" value="1"/>
</dbReference>
<keyword evidence="9 11" id="KW-1133">Transmembrane helix</keyword>
<dbReference type="InterPro" id="IPR000515">
    <property type="entry name" value="MetI-like"/>
</dbReference>
<feature type="transmembrane region" description="Helical" evidence="11">
    <location>
        <begin position="184"/>
        <end position="208"/>
    </location>
</feature>
<keyword evidence="7 11" id="KW-0812">Transmembrane</keyword>
<reference evidence="13 14" key="1">
    <citation type="journal article" date="2011" name="PLoS Pathog.">
        <title>Salmonella bongori provides insights into the evolution of the Salmonellae.</title>
        <authorList>
            <person name="Fookes M."/>
            <person name="Schroeder G.N."/>
            <person name="Langridge G.C."/>
            <person name="Blondel C.J."/>
            <person name="Mammina C."/>
            <person name="Connor T.R."/>
            <person name="Seth-Smith H."/>
            <person name="Vernikos G.S."/>
            <person name="Robinson K.S."/>
            <person name="Sanders M."/>
            <person name="Petty N.K."/>
            <person name="Kingsley R.A."/>
            <person name="Baumler A.J."/>
            <person name="Nuccio S.P."/>
            <person name="Contreras I."/>
            <person name="Santiviago C.A."/>
            <person name="Maskell D."/>
            <person name="Barrow P."/>
            <person name="Humphrey T."/>
            <person name="Nastasi A."/>
            <person name="Roberts M."/>
            <person name="Frankel G."/>
            <person name="Parkhill J."/>
            <person name="Dougan G."/>
            <person name="Thomson N.R."/>
        </authorList>
    </citation>
    <scope>NUCLEOTIDE SEQUENCE [LARGE SCALE GENOMIC DNA]</scope>
    <source>
        <strain evidence="14">ATCC 43975 / DSM 13772 / NCTC 12419</strain>
    </source>
</reference>
<evidence type="ECO:0000256" key="3">
    <source>
        <dbReference type="ARBA" id="ARBA00010072"/>
    </source>
</evidence>
<keyword evidence="4 11" id="KW-0813">Transport</keyword>